<gene>
    <name evidence="1" type="ORF">XELAEV_18043195mg</name>
</gene>
<dbReference type="EMBL" id="CM004482">
    <property type="protein sequence ID" value="OCT62111.1"/>
    <property type="molecule type" value="Genomic_DNA"/>
</dbReference>
<organism evidence="1 2">
    <name type="scientific">Xenopus laevis</name>
    <name type="common">African clawed frog</name>
    <dbReference type="NCBI Taxonomy" id="8355"/>
    <lineage>
        <taxon>Eukaryota</taxon>
        <taxon>Metazoa</taxon>
        <taxon>Chordata</taxon>
        <taxon>Craniata</taxon>
        <taxon>Vertebrata</taxon>
        <taxon>Euteleostomi</taxon>
        <taxon>Amphibia</taxon>
        <taxon>Batrachia</taxon>
        <taxon>Anura</taxon>
        <taxon>Pipoidea</taxon>
        <taxon>Pipidae</taxon>
        <taxon>Xenopodinae</taxon>
        <taxon>Xenopus</taxon>
        <taxon>Xenopus</taxon>
    </lineage>
</organism>
<evidence type="ECO:0000313" key="1">
    <source>
        <dbReference type="EMBL" id="OCT62111.1"/>
    </source>
</evidence>
<dbReference type="AlphaFoldDB" id="A0A974BWL5"/>
<evidence type="ECO:0000313" key="2">
    <source>
        <dbReference type="Proteomes" id="UP000694892"/>
    </source>
</evidence>
<accession>A0A974BWL5</accession>
<protein>
    <submittedName>
        <fullName evidence="1">Uncharacterized protein</fullName>
    </submittedName>
</protein>
<name>A0A974BWL5_XENLA</name>
<sequence>MALQLPTSENPQAGKREEGLAAFSHQPPNYRVSLHLPVVLNPVQFLVLNCPKEKSLLYLLKTSTYQVGFSPYSCL</sequence>
<proteinExistence type="predicted"/>
<reference evidence="2" key="1">
    <citation type="journal article" date="2016" name="Nature">
        <title>Genome evolution in the allotetraploid frog Xenopus laevis.</title>
        <authorList>
            <person name="Session A.M."/>
            <person name="Uno Y."/>
            <person name="Kwon T."/>
            <person name="Chapman J.A."/>
            <person name="Toyoda A."/>
            <person name="Takahashi S."/>
            <person name="Fukui A."/>
            <person name="Hikosaka A."/>
            <person name="Suzuki A."/>
            <person name="Kondo M."/>
            <person name="van Heeringen S.J."/>
            <person name="Quigley I."/>
            <person name="Heinz S."/>
            <person name="Ogino H."/>
            <person name="Ochi H."/>
            <person name="Hellsten U."/>
            <person name="Lyons J.B."/>
            <person name="Simakov O."/>
            <person name="Putnam N."/>
            <person name="Stites J."/>
            <person name="Kuroki Y."/>
            <person name="Tanaka T."/>
            <person name="Michiue T."/>
            <person name="Watanabe M."/>
            <person name="Bogdanovic O."/>
            <person name="Lister R."/>
            <person name="Georgiou G."/>
            <person name="Paranjpe S.S."/>
            <person name="van Kruijsbergen I."/>
            <person name="Shu S."/>
            <person name="Carlson J."/>
            <person name="Kinoshita T."/>
            <person name="Ohta Y."/>
            <person name="Mawaribuchi S."/>
            <person name="Jenkins J."/>
            <person name="Grimwood J."/>
            <person name="Schmutz J."/>
            <person name="Mitros T."/>
            <person name="Mozaffari S.V."/>
            <person name="Suzuki Y."/>
            <person name="Haramoto Y."/>
            <person name="Yamamoto T.S."/>
            <person name="Takagi C."/>
            <person name="Heald R."/>
            <person name="Miller K."/>
            <person name="Haudenschild C."/>
            <person name="Kitzman J."/>
            <person name="Nakayama T."/>
            <person name="Izutsu Y."/>
            <person name="Robert J."/>
            <person name="Fortriede J."/>
            <person name="Burns K."/>
            <person name="Lotay V."/>
            <person name="Karimi K."/>
            <person name="Yasuoka Y."/>
            <person name="Dichmann D.S."/>
            <person name="Flajnik M.F."/>
            <person name="Houston D.W."/>
            <person name="Shendure J."/>
            <person name="DuPasquier L."/>
            <person name="Vize P.D."/>
            <person name="Zorn A.M."/>
            <person name="Ito M."/>
            <person name="Marcotte E.M."/>
            <person name="Wallingford J.B."/>
            <person name="Ito Y."/>
            <person name="Asashima M."/>
            <person name="Ueno N."/>
            <person name="Matsuda Y."/>
            <person name="Veenstra G.J."/>
            <person name="Fujiyama A."/>
            <person name="Harland R.M."/>
            <person name="Taira M."/>
            <person name="Rokhsar D.S."/>
        </authorList>
    </citation>
    <scope>NUCLEOTIDE SEQUENCE [LARGE SCALE GENOMIC DNA]</scope>
    <source>
        <strain evidence="2">J</strain>
    </source>
</reference>
<dbReference type="Proteomes" id="UP000694892">
    <property type="component" value="Chromosome 9_10L"/>
</dbReference>